<dbReference type="AlphaFoldDB" id="A0A9D1G602"/>
<name>A0A9D1G602_9FIRM</name>
<accession>A0A9D1G602</accession>
<dbReference type="PROSITE" id="PS51671">
    <property type="entry name" value="ACT"/>
    <property type="match status" value="1"/>
</dbReference>
<dbReference type="PIRSF" id="PIRSF025624">
    <property type="entry name" value="ACT_PheB"/>
    <property type="match status" value="1"/>
</dbReference>
<dbReference type="SUPFAM" id="SSF55021">
    <property type="entry name" value="ACT-like"/>
    <property type="match status" value="1"/>
</dbReference>
<dbReference type="Proteomes" id="UP000886876">
    <property type="component" value="Unassembled WGS sequence"/>
</dbReference>
<organism evidence="2 3">
    <name type="scientific">Candidatus Scatomorpha pullistercoris</name>
    <dbReference type="NCBI Taxonomy" id="2840929"/>
    <lineage>
        <taxon>Bacteria</taxon>
        <taxon>Bacillati</taxon>
        <taxon>Bacillota</taxon>
        <taxon>Clostridia</taxon>
        <taxon>Eubacteriales</taxon>
        <taxon>Candidatus Scatomorpha</taxon>
    </lineage>
</organism>
<comment type="caution">
    <text evidence="2">The sequence shown here is derived from an EMBL/GenBank/DDBJ whole genome shotgun (WGS) entry which is preliminary data.</text>
</comment>
<evidence type="ECO:0000313" key="2">
    <source>
        <dbReference type="EMBL" id="HIS97324.1"/>
    </source>
</evidence>
<dbReference type="NCBIfam" id="NF003361">
    <property type="entry name" value="PRK04435.1"/>
    <property type="match status" value="1"/>
</dbReference>
<dbReference type="Pfam" id="PF01842">
    <property type="entry name" value="ACT"/>
    <property type="match status" value="1"/>
</dbReference>
<proteinExistence type="predicted"/>
<sequence length="148" mass="15923">MNEKGVPRYLLVEAGVLPEVFVKVTQVQELLETGEVRTVAEAVDRIGLSRSAFYKYKDSVRPFRDMKQGGIVTFNALLRDKKGVLSTLLAIFADTGANILTINQSIPTNGAAIVTISATTENMPVGVDDLIAKARGLDGVIRFDALAG</sequence>
<gene>
    <name evidence="2" type="ORF">IAD42_05045</name>
</gene>
<dbReference type="EMBL" id="DVJS01000125">
    <property type="protein sequence ID" value="HIS97324.1"/>
    <property type="molecule type" value="Genomic_DNA"/>
</dbReference>
<dbReference type="InterPro" id="IPR002912">
    <property type="entry name" value="ACT_dom"/>
</dbReference>
<reference evidence="2" key="1">
    <citation type="submission" date="2020-10" db="EMBL/GenBank/DDBJ databases">
        <authorList>
            <person name="Gilroy R."/>
        </authorList>
    </citation>
    <scope>NUCLEOTIDE SEQUENCE</scope>
    <source>
        <strain evidence="2">ChiHecec3B27-6122</strain>
    </source>
</reference>
<dbReference type="InterPro" id="IPR008310">
    <property type="entry name" value="UPF0735_ACT_dom-cont"/>
</dbReference>
<feature type="domain" description="ACT" evidence="1">
    <location>
        <begin position="73"/>
        <end position="148"/>
    </location>
</feature>
<evidence type="ECO:0000313" key="3">
    <source>
        <dbReference type="Proteomes" id="UP000886876"/>
    </source>
</evidence>
<evidence type="ECO:0000259" key="1">
    <source>
        <dbReference type="PROSITE" id="PS51671"/>
    </source>
</evidence>
<protein>
    <submittedName>
        <fullName evidence="2">ACT domain-containing protein</fullName>
    </submittedName>
</protein>
<reference evidence="2" key="2">
    <citation type="journal article" date="2021" name="PeerJ">
        <title>Extensive microbial diversity within the chicken gut microbiome revealed by metagenomics and culture.</title>
        <authorList>
            <person name="Gilroy R."/>
            <person name="Ravi A."/>
            <person name="Getino M."/>
            <person name="Pursley I."/>
            <person name="Horton D.L."/>
            <person name="Alikhan N.F."/>
            <person name="Baker D."/>
            <person name="Gharbi K."/>
            <person name="Hall N."/>
            <person name="Watson M."/>
            <person name="Adriaenssens E.M."/>
            <person name="Foster-Nyarko E."/>
            <person name="Jarju S."/>
            <person name="Secka A."/>
            <person name="Antonio M."/>
            <person name="Oren A."/>
            <person name="Chaudhuri R.R."/>
            <person name="La Ragione R."/>
            <person name="Hildebrand F."/>
            <person name="Pallen M.J."/>
        </authorList>
    </citation>
    <scope>NUCLEOTIDE SEQUENCE</scope>
    <source>
        <strain evidence="2">ChiHecec3B27-6122</strain>
    </source>
</reference>
<dbReference type="InterPro" id="IPR045865">
    <property type="entry name" value="ACT-like_dom_sf"/>
</dbReference>